<dbReference type="EMBL" id="FOCW01000009">
    <property type="protein sequence ID" value="SEN87817.1"/>
    <property type="molecule type" value="Genomic_DNA"/>
</dbReference>
<dbReference type="FunFam" id="3.20.20.70:FF:000009">
    <property type="entry name" value="1-(5-phosphoribosyl)-5-[(5-phosphoribosylamino)methylideneamino] imidazole-4-carboxamide isomerase"/>
    <property type="match status" value="1"/>
</dbReference>
<dbReference type="InterPro" id="IPR013785">
    <property type="entry name" value="Aldolase_TIM"/>
</dbReference>
<dbReference type="UniPathway" id="UPA00031">
    <property type="reaction ID" value="UER00009"/>
</dbReference>
<dbReference type="CDD" id="cd04732">
    <property type="entry name" value="HisA"/>
    <property type="match status" value="1"/>
</dbReference>
<evidence type="ECO:0000256" key="7">
    <source>
        <dbReference type="ARBA" id="ARBA00023102"/>
    </source>
</evidence>
<comment type="catalytic activity">
    <reaction evidence="1 9 11">
        <text>1-(5-phospho-beta-D-ribosyl)-5-[(5-phospho-beta-D-ribosylamino)methylideneamino]imidazole-4-carboxamide = 5-[(5-phospho-1-deoxy-D-ribulos-1-ylimino)methylamino]-1-(5-phospho-beta-D-ribosyl)imidazole-4-carboxamide</text>
        <dbReference type="Rhea" id="RHEA:15469"/>
        <dbReference type="ChEBI" id="CHEBI:58435"/>
        <dbReference type="ChEBI" id="CHEBI:58525"/>
        <dbReference type="EC" id="5.3.1.16"/>
    </reaction>
</comment>
<organism evidence="12 13">
    <name type="scientific">Brachymonas denitrificans DSM 15123</name>
    <dbReference type="NCBI Taxonomy" id="1121117"/>
    <lineage>
        <taxon>Bacteria</taxon>
        <taxon>Pseudomonadati</taxon>
        <taxon>Pseudomonadota</taxon>
        <taxon>Betaproteobacteria</taxon>
        <taxon>Burkholderiales</taxon>
        <taxon>Comamonadaceae</taxon>
        <taxon>Brachymonas</taxon>
    </lineage>
</organism>
<feature type="active site" description="Proton donor" evidence="9">
    <location>
        <position position="131"/>
    </location>
</feature>
<evidence type="ECO:0000256" key="8">
    <source>
        <dbReference type="ARBA" id="ARBA00023235"/>
    </source>
</evidence>
<dbReference type="InterPro" id="IPR006063">
    <property type="entry name" value="HisA_bact_arch"/>
</dbReference>
<dbReference type="OrthoDB" id="9807749at2"/>
<dbReference type="NCBIfam" id="TIGR00007">
    <property type="entry name" value="1-(5-phosphoribosyl)-5-[(5-phosphoribosylamino)methylideneamino]imidazole-4-carboxamide isomerase"/>
    <property type="match status" value="1"/>
</dbReference>
<dbReference type="Pfam" id="PF00977">
    <property type="entry name" value="His_biosynth"/>
    <property type="match status" value="1"/>
</dbReference>
<evidence type="ECO:0000256" key="2">
    <source>
        <dbReference type="ARBA" id="ARBA00004496"/>
    </source>
</evidence>
<name>A0A1H8K569_9BURK</name>
<dbReference type="InterPro" id="IPR023016">
    <property type="entry name" value="HisA/PriA"/>
</dbReference>
<dbReference type="GO" id="GO:0005737">
    <property type="term" value="C:cytoplasm"/>
    <property type="evidence" value="ECO:0007669"/>
    <property type="project" value="UniProtKB-SubCell"/>
</dbReference>
<dbReference type="GO" id="GO:0003949">
    <property type="term" value="F:1-(5-phosphoribosyl)-5-[(5-phosphoribosylamino)methylideneamino]imidazole-4-carboxamide isomerase activity"/>
    <property type="evidence" value="ECO:0007669"/>
    <property type="project" value="UniProtKB-UniRule"/>
</dbReference>
<evidence type="ECO:0000313" key="13">
    <source>
        <dbReference type="Proteomes" id="UP000199531"/>
    </source>
</evidence>
<dbReference type="GO" id="GO:0000162">
    <property type="term" value="P:L-tryptophan biosynthetic process"/>
    <property type="evidence" value="ECO:0007669"/>
    <property type="project" value="TreeGrafter"/>
</dbReference>
<dbReference type="AlphaFoldDB" id="A0A1H8K569"/>
<evidence type="ECO:0000256" key="4">
    <source>
        <dbReference type="ARBA" id="ARBA00009667"/>
    </source>
</evidence>
<evidence type="ECO:0000313" key="12">
    <source>
        <dbReference type="EMBL" id="SEN87817.1"/>
    </source>
</evidence>
<comment type="similarity">
    <text evidence="4 9 10">Belongs to the HisA/HisF family.</text>
</comment>
<dbReference type="Gene3D" id="3.20.20.70">
    <property type="entry name" value="Aldolase class I"/>
    <property type="match status" value="1"/>
</dbReference>
<evidence type="ECO:0000256" key="10">
    <source>
        <dbReference type="RuleBase" id="RU003657"/>
    </source>
</evidence>
<dbReference type="RefSeq" id="WP_091817967.1">
    <property type="nucleotide sequence ID" value="NZ_FOCW01000009.1"/>
</dbReference>
<evidence type="ECO:0000256" key="3">
    <source>
        <dbReference type="ARBA" id="ARBA00005133"/>
    </source>
</evidence>
<keyword evidence="13" id="KW-1185">Reference proteome</keyword>
<keyword evidence="7 9" id="KW-0368">Histidine biosynthesis</keyword>
<keyword evidence="6 9" id="KW-0028">Amino-acid biosynthesis</keyword>
<accession>A0A1H8K569</accession>
<dbReference type="InterPro" id="IPR006062">
    <property type="entry name" value="His_biosynth"/>
</dbReference>
<dbReference type="PANTHER" id="PTHR43090:SF2">
    <property type="entry name" value="1-(5-PHOSPHORIBOSYL)-5-[(5-PHOSPHORIBOSYLAMINO)METHYLIDENEAMINO] IMIDAZOLE-4-CARBOXAMIDE ISOMERASE"/>
    <property type="match status" value="1"/>
</dbReference>
<evidence type="ECO:0000256" key="9">
    <source>
        <dbReference type="HAMAP-Rule" id="MF_01014"/>
    </source>
</evidence>
<keyword evidence="8 9" id="KW-0413">Isomerase</keyword>
<dbReference type="STRING" id="1121117.SAMN02745977_02240"/>
<proteinExistence type="inferred from homology"/>
<dbReference type="InterPro" id="IPR011060">
    <property type="entry name" value="RibuloseP-bd_barrel"/>
</dbReference>
<dbReference type="Proteomes" id="UP000199531">
    <property type="component" value="Unassembled WGS sequence"/>
</dbReference>
<dbReference type="GO" id="GO:0000105">
    <property type="term" value="P:L-histidine biosynthetic process"/>
    <property type="evidence" value="ECO:0007669"/>
    <property type="project" value="UniProtKB-UniRule"/>
</dbReference>
<dbReference type="EC" id="5.3.1.16" evidence="9 11"/>
<protein>
    <recommendedName>
        <fullName evidence="9 11">1-(5-phosphoribosyl)-5-[(5-phosphoribosylamino)methylideneamino] imidazole-4-carboxamide isomerase</fullName>
        <ecNumber evidence="9 11">5.3.1.16</ecNumber>
    </recommendedName>
    <alternativeName>
        <fullName evidence="9">Phosphoribosylformimino-5-aminoimidazole carboxamide ribotide isomerase</fullName>
    </alternativeName>
</protein>
<sequence length="249" mass="26270">MLLIPAIDLKDGQCVRLQQGDMNRVTTFNTDPVAQAVHWLEQGARRLHLVDLNGAFAGKPKNLGVVKEILQELGDEIPVQLGGGIRDLDTIEQYIDAGLRYVIIGTAAVKNPGFLADACSAFGGHIIVGLDAKDGKVATDGWSKLTGHEVTDLAKKYEDLGVDSIIYTDIGRDGMLSGVNIEATVRLAQASTIPVIASGGLSNMDDIEKLCAVEDEGVIGVIAGRAIYSGDLDFAAAQDRADALNGAAE</sequence>
<feature type="active site" description="Proton acceptor" evidence="9">
    <location>
        <position position="8"/>
    </location>
</feature>
<dbReference type="InterPro" id="IPR044524">
    <property type="entry name" value="Isoase_HisA-like"/>
</dbReference>
<gene>
    <name evidence="9" type="primary">hisA</name>
    <name evidence="12" type="ORF">SAMN02745977_02240</name>
</gene>
<comment type="subcellular location">
    <subcellularLocation>
        <location evidence="2 9 11">Cytoplasm</location>
    </subcellularLocation>
</comment>
<keyword evidence="5 9" id="KW-0963">Cytoplasm</keyword>
<comment type="pathway">
    <text evidence="3 9 11">Amino-acid biosynthesis; L-histidine biosynthesis; L-histidine from 5-phospho-alpha-D-ribose 1-diphosphate: step 4/9.</text>
</comment>
<dbReference type="SUPFAM" id="SSF51366">
    <property type="entry name" value="Ribulose-phoshate binding barrel"/>
    <property type="match status" value="1"/>
</dbReference>
<dbReference type="HAMAP" id="MF_01014">
    <property type="entry name" value="HisA"/>
    <property type="match status" value="1"/>
</dbReference>
<evidence type="ECO:0000256" key="6">
    <source>
        <dbReference type="ARBA" id="ARBA00022605"/>
    </source>
</evidence>
<reference evidence="12 13" key="1">
    <citation type="submission" date="2016-10" db="EMBL/GenBank/DDBJ databases">
        <authorList>
            <person name="de Groot N.N."/>
        </authorList>
    </citation>
    <scope>NUCLEOTIDE SEQUENCE [LARGE SCALE GENOMIC DNA]</scope>
    <source>
        <strain evidence="12 13">DSM 15123</strain>
    </source>
</reference>
<evidence type="ECO:0000256" key="5">
    <source>
        <dbReference type="ARBA" id="ARBA00022490"/>
    </source>
</evidence>
<evidence type="ECO:0000256" key="1">
    <source>
        <dbReference type="ARBA" id="ARBA00000901"/>
    </source>
</evidence>
<evidence type="ECO:0000256" key="11">
    <source>
        <dbReference type="RuleBase" id="RU003658"/>
    </source>
</evidence>
<dbReference type="PANTHER" id="PTHR43090">
    <property type="entry name" value="1-(5-PHOSPHORIBOSYL)-5-[(5-PHOSPHORIBOSYLAMINO)METHYLIDENEAMINO] IMIDAZOLE-4-CARBOXAMIDE ISOMERASE"/>
    <property type="match status" value="1"/>
</dbReference>